<keyword evidence="1" id="KW-0732">Signal</keyword>
<organism evidence="2 3">
    <name type="scientific">Xenoophorus captivus</name>
    <dbReference type="NCBI Taxonomy" id="1517983"/>
    <lineage>
        <taxon>Eukaryota</taxon>
        <taxon>Metazoa</taxon>
        <taxon>Chordata</taxon>
        <taxon>Craniata</taxon>
        <taxon>Vertebrata</taxon>
        <taxon>Euteleostomi</taxon>
        <taxon>Actinopterygii</taxon>
        <taxon>Neopterygii</taxon>
        <taxon>Teleostei</taxon>
        <taxon>Neoteleostei</taxon>
        <taxon>Acanthomorphata</taxon>
        <taxon>Ovalentaria</taxon>
        <taxon>Atherinomorphae</taxon>
        <taxon>Cyprinodontiformes</taxon>
        <taxon>Goodeidae</taxon>
        <taxon>Xenoophorus</taxon>
    </lineage>
</organism>
<evidence type="ECO:0000313" key="2">
    <source>
        <dbReference type="EMBL" id="MEQ2203328.1"/>
    </source>
</evidence>
<evidence type="ECO:0000313" key="3">
    <source>
        <dbReference type="Proteomes" id="UP001434883"/>
    </source>
</evidence>
<reference evidence="2 3" key="1">
    <citation type="submission" date="2021-06" db="EMBL/GenBank/DDBJ databases">
        <authorList>
            <person name="Palmer J.M."/>
        </authorList>
    </citation>
    <scope>NUCLEOTIDE SEQUENCE [LARGE SCALE GENOMIC DNA]</scope>
    <source>
        <strain evidence="2 3">XC_2019</strain>
        <tissue evidence="2">Muscle</tissue>
    </source>
</reference>
<sequence length="114" mass="12286">MMAYFILCVVFVVLGMAAAALKGRRRLEDIPQGPRADLTAGGEVVQGDDELVAFVADVRGAFVGRGLHHGLLVTFALALIGIQDLKEKGKAMKCGAIKDLLGEDIMHKHRKESE</sequence>
<comment type="caution">
    <text evidence="2">The sequence shown here is derived from an EMBL/GenBank/DDBJ whole genome shotgun (WGS) entry which is preliminary data.</text>
</comment>
<dbReference type="EMBL" id="JAHRIN010034401">
    <property type="protein sequence ID" value="MEQ2203328.1"/>
    <property type="molecule type" value="Genomic_DNA"/>
</dbReference>
<gene>
    <name evidence="2" type="ORF">XENOCAPTIV_028669</name>
</gene>
<feature type="signal peptide" evidence="1">
    <location>
        <begin position="1"/>
        <end position="19"/>
    </location>
</feature>
<accession>A0ABV0R5A8</accession>
<proteinExistence type="predicted"/>
<keyword evidence="3" id="KW-1185">Reference proteome</keyword>
<evidence type="ECO:0000256" key="1">
    <source>
        <dbReference type="SAM" id="SignalP"/>
    </source>
</evidence>
<protein>
    <submittedName>
        <fullName evidence="2">Uncharacterized protein</fullName>
    </submittedName>
</protein>
<dbReference type="Proteomes" id="UP001434883">
    <property type="component" value="Unassembled WGS sequence"/>
</dbReference>
<feature type="chain" id="PRO_5045138508" evidence="1">
    <location>
        <begin position="20"/>
        <end position="114"/>
    </location>
</feature>
<name>A0ABV0R5A8_9TELE</name>